<keyword evidence="19" id="KW-0472">Membrane</keyword>
<evidence type="ECO:0000256" key="16">
    <source>
        <dbReference type="ARBA" id="ARBA00022968"/>
    </source>
</evidence>
<keyword evidence="17" id="KW-0573">Peptidoglycan synthesis</keyword>
<evidence type="ECO:0000256" key="22">
    <source>
        <dbReference type="ARBA" id="ARBA00023316"/>
    </source>
</evidence>
<evidence type="ECO:0000256" key="13">
    <source>
        <dbReference type="ARBA" id="ARBA00022692"/>
    </source>
</evidence>
<evidence type="ECO:0000256" key="21">
    <source>
        <dbReference type="ARBA" id="ARBA00023268"/>
    </source>
</evidence>
<feature type="domain" description="Glycosyl transferase family 51" evidence="28">
    <location>
        <begin position="57"/>
        <end position="230"/>
    </location>
</feature>
<feature type="compositionally biased region" description="Polar residues" evidence="26">
    <location>
        <begin position="769"/>
        <end position="790"/>
    </location>
</feature>
<feature type="domain" description="Penicillin-binding protein OB-like" evidence="29">
    <location>
        <begin position="317"/>
        <end position="427"/>
    </location>
</feature>
<protein>
    <recommendedName>
        <fullName evidence="6">Penicillin-binding protein 1A</fullName>
        <ecNumber evidence="24">2.4.99.28</ecNumber>
        <ecNumber evidence="5">3.4.16.4</ecNumber>
    </recommendedName>
</protein>
<keyword evidence="18" id="KW-1133">Transmembrane helix</keyword>
<evidence type="ECO:0000259" key="29">
    <source>
        <dbReference type="Pfam" id="PF17092"/>
    </source>
</evidence>
<feature type="region of interest" description="Disordered" evidence="26">
    <location>
        <begin position="751"/>
        <end position="790"/>
    </location>
</feature>
<dbReference type="Pfam" id="PF17092">
    <property type="entry name" value="PCB_OB"/>
    <property type="match status" value="1"/>
</dbReference>
<evidence type="ECO:0000256" key="23">
    <source>
        <dbReference type="ARBA" id="ARBA00034000"/>
    </source>
</evidence>
<keyword evidence="20" id="KW-0046">Antibiotic resistance</keyword>
<keyword evidence="13" id="KW-0812">Transmembrane</keyword>
<dbReference type="InterPro" id="IPR031376">
    <property type="entry name" value="PCB_OB"/>
</dbReference>
<keyword evidence="12" id="KW-0808">Transferase</keyword>
<comment type="similarity">
    <text evidence="3">In the C-terminal section; belongs to the transpeptidase family.</text>
</comment>
<evidence type="ECO:0000256" key="11">
    <source>
        <dbReference type="ARBA" id="ARBA00022676"/>
    </source>
</evidence>
<evidence type="ECO:0000256" key="18">
    <source>
        <dbReference type="ARBA" id="ARBA00022989"/>
    </source>
</evidence>
<evidence type="ECO:0000256" key="15">
    <source>
        <dbReference type="ARBA" id="ARBA00022960"/>
    </source>
</evidence>
<gene>
    <name evidence="30" type="ORF">GCM10023144_32280</name>
</gene>
<comment type="catalytic activity">
    <reaction evidence="25">
        <text>[GlcNAc-(1-&gt;4)-Mur2Ac(oyl-L-Ala-gamma-D-Glu-L-Lys-D-Ala-D-Ala)](n)-di-trans,octa-cis-undecaprenyl diphosphate + beta-D-GlcNAc-(1-&gt;4)-Mur2Ac(oyl-L-Ala-gamma-D-Glu-L-Lys-D-Ala-D-Ala)-di-trans,octa-cis-undecaprenyl diphosphate = [GlcNAc-(1-&gt;4)-Mur2Ac(oyl-L-Ala-gamma-D-Glu-L-Lys-D-Ala-D-Ala)](n+1)-di-trans,octa-cis-undecaprenyl diphosphate + di-trans,octa-cis-undecaprenyl diphosphate + H(+)</text>
        <dbReference type="Rhea" id="RHEA:23708"/>
        <dbReference type="Rhea" id="RHEA-COMP:9602"/>
        <dbReference type="Rhea" id="RHEA-COMP:9603"/>
        <dbReference type="ChEBI" id="CHEBI:15378"/>
        <dbReference type="ChEBI" id="CHEBI:58405"/>
        <dbReference type="ChEBI" id="CHEBI:60033"/>
        <dbReference type="ChEBI" id="CHEBI:78435"/>
        <dbReference type="EC" id="2.4.99.28"/>
    </reaction>
</comment>
<dbReference type="Gene3D" id="3.40.710.10">
    <property type="entry name" value="DD-peptidase/beta-lactamase superfamily"/>
    <property type="match status" value="2"/>
</dbReference>
<evidence type="ECO:0000256" key="8">
    <source>
        <dbReference type="ARBA" id="ARBA00022519"/>
    </source>
</evidence>
<name>A0ABP8HBV7_9BURK</name>
<evidence type="ECO:0000256" key="25">
    <source>
        <dbReference type="ARBA" id="ARBA00049902"/>
    </source>
</evidence>
<comment type="similarity">
    <text evidence="4">In the N-terminal section; belongs to the glycosyltransferase 51 family.</text>
</comment>
<evidence type="ECO:0000256" key="24">
    <source>
        <dbReference type="ARBA" id="ARBA00044770"/>
    </source>
</evidence>
<keyword evidence="16" id="KW-0735">Signal-anchor</keyword>
<dbReference type="EMBL" id="BAABFO010000016">
    <property type="protein sequence ID" value="GAA4337098.1"/>
    <property type="molecule type" value="Genomic_DNA"/>
</dbReference>
<keyword evidence="15" id="KW-0133">Cell shape</keyword>
<keyword evidence="9" id="KW-0121">Carboxypeptidase</keyword>
<dbReference type="Pfam" id="PF00905">
    <property type="entry name" value="Transpeptidase"/>
    <property type="match status" value="1"/>
</dbReference>
<keyword evidence="11" id="KW-0328">Glycosyltransferase</keyword>
<keyword evidence="21" id="KW-0511">Multifunctional enzyme</keyword>
<evidence type="ECO:0000259" key="28">
    <source>
        <dbReference type="Pfam" id="PF00912"/>
    </source>
</evidence>
<comment type="pathway">
    <text evidence="2">Cell wall biogenesis; peptidoglycan biosynthesis.</text>
</comment>
<proteinExistence type="inferred from homology"/>
<dbReference type="SUPFAM" id="SSF56601">
    <property type="entry name" value="beta-lactamase/transpeptidase-like"/>
    <property type="match status" value="1"/>
</dbReference>
<reference evidence="31" key="1">
    <citation type="journal article" date="2019" name="Int. J. Syst. Evol. Microbiol.">
        <title>The Global Catalogue of Microorganisms (GCM) 10K type strain sequencing project: providing services to taxonomists for standard genome sequencing and annotation.</title>
        <authorList>
            <consortium name="The Broad Institute Genomics Platform"/>
            <consortium name="The Broad Institute Genome Sequencing Center for Infectious Disease"/>
            <person name="Wu L."/>
            <person name="Ma J."/>
        </authorList>
    </citation>
    <scope>NUCLEOTIDE SEQUENCE [LARGE SCALE GENOMIC DNA]</scope>
    <source>
        <strain evidence="31">JCM 17666</strain>
    </source>
</reference>
<evidence type="ECO:0000256" key="6">
    <source>
        <dbReference type="ARBA" id="ARBA00018638"/>
    </source>
</evidence>
<organism evidence="30 31">
    <name type="scientific">Pigmentiphaga soli</name>
    <dbReference type="NCBI Taxonomy" id="1007095"/>
    <lineage>
        <taxon>Bacteria</taxon>
        <taxon>Pseudomonadati</taxon>
        <taxon>Pseudomonadota</taxon>
        <taxon>Betaproteobacteria</taxon>
        <taxon>Burkholderiales</taxon>
        <taxon>Alcaligenaceae</taxon>
        <taxon>Pigmentiphaga</taxon>
    </lineage>
</organism>
<dbReference type="NCBIfam" id="TIGR02074">
    <property type="entry name" value="PBP_1a_fam"/>
    <property type="match status" value="1"/>
</dbReference>
<dbReference type="InterPro" id="IPR050396">
    <property type="entry name" value="Glycosyltr_51/Transpeptidase"/>
</dbReference>
<evidence type="ECO:0000256" key="20">
    <source>
        <dbReference type="ARBA" id="ARBA00023251"/>
    </source>
</evidence>
<evidence type="ECO:0000256" key="2">
    <source>
        <dbReference type="ARBA" id="ARBA00004752"/>
    </source>
</evidence>
<evidence type="ECO:0000256" key="26">
    <source>
        <dbReference type="SAM" id="MobiDB-lite"/>
    </source>
</evidence>
<keyword evidence="14" id="KW-0378">Hydrolase</keyword>
<dbReference type="Gene3D" id="1.10.3810.10">
    <property type="entry name" value="Biosynthetic peptidoglycan transglycosylase-like"/>
    <property type="match status" value="1"/>
</dbReference>
<dbReference type="EC" id="3.4.16.4" evidence="5"/>
<comment type="catalytic activity">
    <reaction evidence="23">
        <text>Preferential cleavage: (Ac)2-L-Lys-D-Ala-|-D-Ala. Also transpeptidation of peptidyl-alanyl moieties that are N-acyl substituents of D-alanine.</text>
        <dbReference type="EC" id="3.4.16.4"/>
    </reaction>
</comment>
<evidence type="ECO:0000256" key="10">
    <source>
        <dbReference type="ARBA" id="ARBA00022670"/>
    </source>
</evidence>
<dbReference type="SUPFAM" id="SSF53955">
    <property type="entry name" value="Lysozyme-like"/>
    <property type="match status" value="1"/>
</dbReference>
<evidence type="ECO:0000256" key="7">
    <source>
        <dbReference type="ARBA" id="ARBA00022475"/>
    </source>
</evidence>
<dbReference type="InterPro" id="IPR023346">
    <property type="entry name" value="Lysozyme-like_dom_sf"/>
</dbReference>
<evidence type="ECO:0000256" key="14">
    <source>
        <dbReference type="ARBA" id="ARBA00022801"/>
    </source>
</evidence>
<keyword evidence="7" id="KW-1003">Cell membrane</keyword>
<keyword evidence="8" id="KW-0997">Cell inner membrane</keyword>
<keyword evidence="31" id="KW-1185">Reference proteome</keyword>
<evidence type="ECO:0000256" key="5">
    <source>
        <dbReference type="ARBA" id="ARBA00012448"/>
    </source>
</evidence>
<evidence type="ECO:0000256" key="3">
    <source>
        <dbReference type="ARBA" id="ARBA00007090"/>
    </source>
</evidence>
<sequence>MSRIILKIAGVFAGLAVCGALLVGLALALAYPNLPDLDALTDYHPKVPLRIYTADNALIGEFGEERRNVVRIRDVPDVLKSAILSAEDDRFYQHGGIDWTGVIRAALTNLVNMSKTQGASTITMQVARNFYLSSEKTWTRKLYEILLTFKIESNLSKDQILELYINQIYLGQRAYGFAAAERVYFGKPLSDITAAEAAMLAGIPKAPSRYNPIVNPPRAKARQEYVLQRMLALGYLTEPEYQAALNDKIRIRPVGGEFSVHAEYVAELARQLVYDIYKEDTYTRGINVYTTVRKDDQNAAYESLRDGVMDYERRHGYRGPEAFVDLPANVENDPEKLNEAVDEALNDHPDDDDLLAAVVLSVETGKEAKVRVARSTGDIVEISGKGLRFVQSALSAKAQPTQRLRRGAVVRIHKLGNDWEILQTPAVQAAFVSTDPQTGAIRSMVGGFDFYRGKFNRVTQAWRQPGSSFKPFIYASSLERGLTPATIISDDPFVLEASATGSQRWEPKNYEGTNEAPMTMRQGLEKSKNMISIRILQTIGPQYAQDYITRFGFDAARHPAYLTMALGAGTVTPLQMAGAYSVFANGGYRVTPYLIDKVTDSTGRVLMQARPTKAGDESLRTIDARVAFITDSMLRDVARVGTAAGARALKRSDVAGKTGTTNNSVDAWFAGYTPNLVGIAWMGYDQPKSLGVRETGGGAAMPIWLKYMQSALKDAPPPRDPVVPQGVLVQNGDYYLAEFPPGQAVASIGLPPPPPSDPMSSFFDGVGNWINNNSGRQSSLPSPNGDSTPP</sequence>
<comment type="caution">
    <text evidence="30">The sequence shown here is derived from an EMBL/GenBank/DDBJ whole genome shotgun (WGS) entry which is preliminary data.</text>
</comment>
<comment type="subcellular location">
    <subcellularLocation>
        <location evidence="1">Cell inner membrane</location>
        <topology evidence="1">Single-pass type II membrane protein</topology>
    </subcellularLocation>
</comment>
<dbReference type="InterPro" id="IPR001460">
    <property type="entry name" value="PCN-bd_Tpept"/>
</dbReference>
<evidence type="ECO:0000256" key="19">
    <source>
        <dbReference type="ARBA" id="ARBA00023136"/>
    </source>
</evidence>
<accession>A0ABP8HBV7</accession>
<evidence type="ECO:0000256" key="12">
    <source>
        <dbReference type="ARBA" id="ARBA00022679"/>
    </source>
</evidence>
<evidence type="ECO:0000259" key="27">
    <source>
        <dbReference type="Pfam" id="PF00905"/>
    </source>
</evidence>
<dbReference type="InterPro" id="IPR036950">
    <property type="entry name" value="PBP_transglycosylase"/>
</dbReference>
<dbReference type="PANTHER" id="PTHR32282">
    <property type="entry name" value="BINDING PROTEIN TRANSPEPTIDASE, PUTATIVE-RELATED"/>
    <property type="match status" value="1"/>
</dbReference>
<feature type="domain" description="Penicillin-binding protein transpeptidase" evidence="27">
    <location>
        <begin position="430"/>
        <end position="704"/>
    </location>
</feature>
<keyword evidence="22" id="KW-0961">Cell wall biogenesis/degradation</keyword>
<evidence type="ECO:0000256" key="1">
    <source>
        <dbReference type="ARBA" id="ARBA00004249"/>
    </source>
</evidence>
<evidence type="ECO:0000313" key="30">
    <source>
        <dbReference type="EMBL" id="GAA4337098.1"/>
    </source>
</evidence>
<evidence type="ECO:0000256" key="4">
    <source>
        <dbReference type="ARBA" id="ARBA00007739"/>
    </source>
</evidence>
<dbReference type="InterPro" id="IPR001264">
    <property type="entry name" value="Glyco_trans_51"/>
</dbReference>
<dbReference type="Proteomes" id="UP001501671">
    <property type="component" value="Unassembled WGS sequence"/>
</dbReference>
<dbReference type="InterPro" id="IPR012338">
    <property type="entry name" value="Beta-lactam/transpept-like"/>
</dbReference>
<evidence type="ECO:0000313" key="31">
    <source>
        <dbReference type="Proteomes" id="UP001501671"/>
    </source>
</evidence>
<dbReference type="EC" id="2.4.99.28" evidence="24"/>
<dbReference type="PANTHER" id="PTHR32282:SF27">
    <property type="entry name" value="PENICILLIN-BINDING PROTEIN 1A"/>
    <property type="match status" value="1"/>
</dbReference>
<dbReference type="Pfam" id="PF00912">
    <property type="entry name" value="Transgly"/>
    <property type="match status" value="1"/>
</dbReference>
<evidence type="ECO:0000256" key="9">
    <source>
        <dbReference type="ARBA" id="ARBA00022645"/>
    </source>
</evidence>
<evidence type="ECO:0000256" key="17">
    <source>
        <dbReference type="ARBA" id="ARBA00022984"/>
    </source>
</evidence>
<dbReference type="RefSeq" id="WP_345250895.1">
    <property type="nucleotide sequence ID" value="NZ_BAABFO010000016.1"/>
</dbReference>
<keyword evidence="10" id="KW-0645">Protease</keyword>